<proteinExistence type="predicted"/>
<accession>A0A5A7PXX5</accession>
<dbReference type="AlphaFoldDB" id="A0A5A7PXX5"/>
<organism evidence="2 3">
    <name type="scientific">Striga asiatica</name>
    <name type="common">Asiatic witchweed</name>
    <name type="synonym">Buchnera asiatica</name>
    <dbReference type="NCBI Taxonomy" id="4170"/>
    <lineage>
        <taxon>Eukaryota</taxon>
        <taxon>Viridiplantae</taxon>
        <taxon>Streptophyta</taxon>
        <taxon>Embryophyta</taxon>
        <taxon>Tracheophyta</taxon>
        <taxon>Spermatophyta</taxon>
        <taxon>Magnoliopsida</taxon>
        <taxon>eudicotyledons</taxon>
        <taxon>Gunneridae</taxon>
        <taxon>Pentapetalae</taxon>
        <taxon>asterids</taxon>
        <taxon>lamiids</taxon>
        <taxon>Lamiales</taxon>
        <taxon>Orobanchaceae</taxon>
        <taxon>Buchnereae</taxon>
        <taxon>Striga</taxon>
    </lineage>
</organism>
<gene>
    <name evidence="2" type="ORF">STAS_14150</name>
</gene>
<sequence>MIGTGDAAKCDSGLGFDLAMGADFPWALNPILSTKTPNSSMAVGANIEIQLETVETPAASTSIPRCGRRKPPPASKNPGAPTPILYPTADLAYQLVRLVANFGGDASGKPPLFSSSYFKRKCGSESVWLLWQV</sequence>
<evidence type="ECO:0000256" key="1">
    <source>
        <dbReference type="SAM" id="MobiDB-lite"/>
    </source>
</evidence>
<keyword evidence="3" id="KW-1185">Reference proteome</keyword>
<evidence type="ECO:0000313" key="3">
    <source>
        <dbReference type="Proteomes" id="UP000325081"/>
    </source>
</evidence>
<evidence type="ECO:0000313" key="2">
    <source>
        <dbReference type="EMBL" id="GER37719.1"/>
    </source>
</evidence>
<name>A0A5A7PXX5_STRAF</name>
<feature type="region of interest" description="Disordered" evidence="1">
    <location>
        <begin position="58"/>
        <end position="81"/>
    </location>
</feature>
<dbReference type="EMBL" id="BKCP01005405">
    <property type="protein sequence ID" value="GER37719.1"/>
    <property type="molecule type" value="Genomic_DNA"/>
</dbReference>
<comment type="caution">
    <text evidence="2">The sequence shown here is derived from an EMBL/GenBank/DDBJ whole genome shotgun (WGS) entry which is preliminary data.</text>
</comment>
<protein>
    <submittedName>
        <fullName evidence="2">Glutathione S-transferase Ure2-like</fullName>
    </submittedName>
</protein>
<dbReference type="GO" id="GO:0016740">
    <property type="term" value="F:transferase activity"/>
    <property type="evidence" value="ECO:0007669"/>
    <property type="project" value="UniProtKB-KW"/>
</dbReference>
<reference evidence="3" key="1">
    <citation type="journal article" date="2019" name="Curr. Biol.">
        <title>Genome Sequence of Striga asiatica Provides Insight into the Evolution of Plant Parasitism.</title>
        <authorList>
            <person name="Yoshida S."/>
            <person name="Kim S."/>
            <person name="Wafula E.K."/>
            <person name="Tanskanen J."/>
            <person name="Kim Y.M."/>
            <person name="Honaas L."/>
            <person name="Yang Z."/>
            <person name="Spallek T."/>
            <person name="Conn C.E."/>
            <person name="Ichihashi Y."/>
            <person name="Cheong K."/>
            <person name="Cui S."/>
            <person name="Der J.P."/>
            <person name="Gundlach H."/>
            <person name="Jiao Y."/>
            <person name="Hori C."/>
            <person name="Ishida J.K."/>
            <person name="Kasahara H."/>
            <person name="Kiba T."/>
            <person name="Kim M.S."/>
            <person name="Koo N."/>
            <person name="Laohavisit A."/>
            <person name="Lee Y.H."/>
            <person name="Lumba S."/>
            <person name="McCourt P."/>
            <person name="Mortimer J.C."/>
            <person name="Mutuku J.M."/>
            <person name="Nomura T."/>
            <person name="Sasaki-Sekimoto Y."/>
            <person name="Seto Y."/>
            <person name="Wang Y."/>
            <person name="Wakatake T."/>
            <person name="Sakakibara H."/>
            <person name="Demura T."/>
            <person name="Yamaguchi S."/>
            <person name="Yoneyama K."/>
            <person name="Manabe R.I."/>
            <person name="Nelson D.C."/>
            <person name="Schulman A.H."/>
            <person name="Timko M.P."/>
            <person name="dePamphilis C.W."/>
            <person name="Choi D."/>
            <person name="Shirasu K."/>
        </authorList>
    </citation>
    <scope>NUCLEOTIDE SEQUENCE [LARGE SCALE GENOMIC DNA]</scope>
    <source>
        <strain evidence="3">cv. UVA1</strain>
    </source>
</reference>
<dbReference type="Proteomes" id="UP000325081">
    <property type="component" value="Unassembled WGS sequence"/>
</dbReference>
<keyword evidence="2" id="KW-0808">Transferase</keyword>